<organism evidence="1 2">
    <name type="scientific">Candidatus Methanofastidiosum methylothiophilum</name>
    <dbReference type="NCBI Taxonomy" id="1705564"/>
    <lineage>
        <taxon>Archaea</taxon>
        <taxon>Methanobacteriati</taxon>
        <taxon>Methanobacteriota</taxon>
        <taxon>Stenosarchaea group</taxon>
        <taxon>Candidatus Methanofastidiosia</taxon>
        <taxon>Candidatus Methanofastidiosales</taxon>
        <taxon>Candidatus Methanofastidiosaceae</taxon>
        <taxon>Candidatus Methanofastidiosum</taxon>
    </lineage>
</organism>
<evidence type="ECO:0000313" key="2">
    <source>
        <dbReference type="Proteomes" id="UP000075578"/>
    </source>
</evidence>
<keyword evidence="1" id="KW-0378">Hydrolase</keyword>
<dbReference type="GO" id="GO:0004175">
    <property type="term" value="F:endopeptidase activity"/>
    <property type="evidence" value="ECO:0007669"/>
    <property type="project" value="UniProtKB-ARBA"/>
</dbReference>
<dbReference type="GO" id="GO:0005839">
    <property type="term" value="C:proteasome core complex"/>
    <property type="evidence" value="ECO:0007669"/>
    <property type="project" value="InterPro"/>
</dbReference>
<dbReference type="Gene3D" id="3.60.20.10">
    <property type="entry name" value="Glutamine Phosphoribosylpyrophosphate, subunit 1, domain 1"/>
    <property type="match status" value="1"/>
</dbReference>
<proteinExistence type="predicted"/>
<evidence type="ECO:0000313" key="1">
    <source>
        <dbReference type="EMBL" id="KYC52594.1"/>
    </source>
</evidence>
<dbReference type="SUPFAM" id="SSF56235">
    <property type="entry name" value="N-terminal nucleophile aminohydrolases (Ntn hydrolases)"/>
    <property type="match status" value="1"/>
</dbReference>
<dbReference type="Proteomes" id="UP000075578">
    <property type="component" value="Unassembled WGS sequence"/>
</dbReference>
<sequence length="75" mass="8752">MEIFEKEYSPDISIEDAIILSLRALKKSIEGELSKNNVEMAVISLEDKKFKKIDEESLNSYIEKVKEIKEEEDEE</sequence>
<dbReference type="EMBL" id="LNGD01000027">
    <property type="protein sequence ID" value="KYC52594.1"/>
    <property type="molecule type" value="Genomic_DNA"/>
</dbReference>
<dbReference type="InterPro" id="IPR029055">
    <property type="entry name" value="Ntn_hydrolases_N"/>
</dbReference>
<keyword evidence="1" id="KW-0647">Proteasome</keyword>
<dbReference type="Pfam" id="PF00227">
    <property type="entry name" value="Proteasome"/>
    <property type="match status" value="1"/>
</dbReference>
<dbReference type="GO" id="GO:0051603">
    <property type="term" value="P:proteolysis involved in protein catabolic process"/>
    <property type="evidence" value="ECO:0007669"/>
    <property type="project" value="InterPro"/>
</dbReference>
<gene>
    <name evidence="1" type="primary">psmA</name>
    <name evidence="1" type="ORF">AMQ74_00661</name>
</gene>
<comment type="caution">
    <text evidence="1">The sequence shown here is derived from an EMBL/GenBank/DDBJ whole genome shotgun (WGS) entry which is preliminary data.</text>
</comment>
<dbReference type="InterPro" id="IPR001353">
    <property type="entry name" value="Proteasome_sua/b"/>
</dbReference>
<dbReference type="EC" id="3.4.25.1" evidence="1"/>
<dbReference type="AlphaFoldDB" id="A0A150J6K7"/>
<protein>
    <submittedName>
        <fullName evidence="1">Proteasome subunit alpha</fullName>
        <ecNumber evidence="1">3.4.25.1</ecNumber>
    </submittedName>
</protein>
<reference evidence="1 2" key="1">
    <citation type="journal article" date="2016" name="ISME J.">
        <title>Chasing the elusive Euryarchaeota class WSA2: genomes reveal a uniquely fastidious methyl-reducing methanogen.</title>
        <authorList>
            <person name="Nobu M.K."/>
            <person name="Narihiro T."/>
            <person name="Kuroda K."/>
            <person name="Mei R."/>
            <person name="Liu W.T."/>
        </authorList>
    </citation>
    <scope>NUCLEOTIDE SEQUENCE [LARGE SCALE GENOMIC DNA]</scope>
    <source>
        <strain evidence="1">U1lsi0528_Bin089</strain>
    </source>
</reference>
<name>A0A150J6K7_9EURY</name>
<accession>A0A150J6K7</accession>